<dbReference type="AlphaFoldDB" id="A0A6L3YJY8"/>
<dbReference type="RefSeq" id="WP_151652283.1">
    <property type="nucleotide sequence ID" value="NZ_WBVX01000016.1"/>
</dbReference>
<name>A0A6L3YJY8_9HYPH</name>
<feature type="transmembrane region" description="Helical" evidence="1">
    <location>
        <begin position="14"/>
        <end position="38"/>
    </location>
</feature>
<dbReference type="Proteomes" id="UP000481643">
    <property type="component" value="Unassembled WGS sequence"/>
</dbReference>
<organism evidence="2 3">
    <name type="scientific">Brucella tritici</name>
    <dbReference type="NCBI Taxonomy" id="94626"/>
    <lineage>
        <taxon>Bacteria</taxon>
        <taxon>Pseudomonadati</taxon>
        <taxon>Pseudomonadota</taxon>
        <taxon>Alphaproteobacteria</taxon>
        <taxon>Hyphomicrobiales</taxon>
        <taxon>Brucellaceae</taxon>
        <taxon>Brucella/Ochrobactrum group</taxon>
        <taxon>Brucella</taxon>
    </lineage>
</organism>
<keyword evidence="1" id="KW-0812">Transmembrane</keyword>
<dbReference type="EMBL" id="WBVX01000016">
    <property type="protein sequence ID" value="KAB2683306.1"/>
    <property type="molecule type" value="Genomic_DNA"/>
</dbReference>
<proteinExistence type="predicted"/>
<keyword evidence="1" id="KW-1133">Transmembrane helix</keyword>
<gene>
    <name evidence="2" type="ORF">F9L08_15775</name>
</gene>
<accession>A0A6L3YJY8</accession>
<evidence type="ECO:0000313" key="2">
    <source>
        <dbReference type="EMBL" id="KAB2683306.1"/>
    </source>
</evidence>
<keyword evidence="1" id="KW-0472">Membrane</keyword>
<sequence>MPATLYPYFAASSFVTPFAGTMVIFAVVAGLISLSLVFDISPTFITKAEADYQNMHASDLYTLAVRFHTEPTVVPGFSRLRAIRGDLRQPISVWNLRIHHGRPQDDRTS</sequence>
<protein>
    <submittedName>
        <fullName evidence="2">Uncharacterized protein</fullName>
    </submittedName>
</protein>
<comment type="caution">
    <text evidence="2">The sequence shown here is derived from an EMBL/GenBank/DDBJ whole genome shotgun (WGS) entry which is preliminary data.</text>
</comment>
<evidence type="ECO:0000313" key="3">
    <source>
        <dbReference type="Proteomes" id="UP000481643"/>
    </source>
</evidence>
<evidence type="ECO:0000256" key="1">
    <source>
        <dbReference type="SAM" id="Phobius"/>
    </source>
</evidence>
<reference evidence="2 3" key="1">
    <citation type="submission" date="2019-09" db="EMBL/GenBank/DDBJ databases">
        <title>Taxonomic organization of the family Brucellaceae based on a phylogenomic approach.</title>
        <authorList>
            <person name="Leclercq S."/>
            <person name="Cloeckaert A."/>
            <person name="Zygmunt M.S."/>
        </authorList>
    </citation>
    <scope>NUCLEOTIDE SEQUENCE [LARGE SCALE GENOMIC DNA]</scope>
    <source>
        <strain evidence="2 3">WS1830</strain>
    </source>
</reference>